<keyword evidence="1" id="KW-0547">Nucleotide-binding</keyword>
<comment type="caution">
    <text evidence="4">The sequence shown here is derived from an EMBL/GenBank/DDBJ whole genome shotgun (WGS) entry which is preliminary data.</text>
</comment>
<dbReference type="AlphaFoldDB" id="A0A511UV17"/>
<evidence type="ECO:0000313" key="4">
    <source>
        <dbReference type="EMBL" id="GEN30446.1"/>
    </source>
</evidence>
<dbReference type="Proteomes" id="UP000321491">
    <property type="component" value="Unassembled WGS sequence"/>
</dbReference>
<dbReference type="PANTHER" id="PTHR43384">
    <property type="entry name" value="SEPTUM SITE-DETERMINING PROTEIN MIND HOMOLOG, CHLOROPLASTIC-RELATED"/>
    <property type="match status" value="1"/>
</dbReference>
<dbReference type="Gene3D" id="3.40.50.300">
    <property type="entry name" value="P-loop containing nucleotide triphosphate hydrolases"/>
    <property type="match status" value="1"/>
</dbReference>
<dbReference type="GO" id="GO:0016887">
    <property type="term" value="F:ATP hydrolysis activity"/>
    <property type="evidence" value="ECO:0007669"/>
    <property type="project" value="TreeGrafter"/>
</dbReference>
<proteinExistence type="predicted"/>
<sequence length="288" mass="32445">MHDQAENLRQQLDSAKQQPIAKTISFVSGKGGVGKSNIALNIALELQNRKKKVLLVDLDIGMGNIEVMLGSHAPYSIVDLIESQYRFQDIIHPGPNGLSYIAGGSSLIDIFTMNEHDFSFFYEQYNDAIKQFDYILFDMGAGINEWSVSFILASDECIVVTTPEPTAITDAYSMIKHLLQRNTQLPISIIMNQVSEVKKGEKIAEQFQHVVDRFLNYKVAIKGVIPYDPLVTKAVVKQIPYILLNERARASQAIKRLVNLYTSNGTIDQEKNSSLTFIDKLKTFIRKR</sequence>
<dbReference type="OrthoDB" id="9816297at2"/>
<dbReference type="EMBL" id="BJXW01000008">
    <property type="protein sequence ID" value="GEN30446.1"/>
    <property type="molecule type" value="Genomic_DNA"/>
</dbReference>
<keyword evidence="5" id="KW-1185">Reference proteome</keyword>
<dbReference type="GO" id="GO:0051782">
    <property type="term" value="P:negative regulation of cell division"/>
    <property type="evidence" value="ECO:0007669"/>
    <property type="project" value="TreeGrafter"/>
</dbReference>
<organism evidence="4 5">
    <name type="scientific">Cerasibacillus quisquiliarum</name>
    <dbReference type="NCBI Taxonomy" id="227865"/>
    <lineage>
        <taxon>Bacteria</taxon>
        <taxon>Bacillati</taxon>
        <taxon>Bacillota</taxon>
        <taxon>Bacilli</taxon>
        <taxon>Bacillales</taxon>
        <taxon>Bacillaceae</taxon>
        <taxon>Cerasibacillus</taxon>
    </lineage>
</organism>
<dbReference type="RefSeq" id="WP_146935712.1">
    <property type="nucleotide sequence ID" value="NZ_BJXW01000008.1"/>
</dbReference>
<name>A0A511UV17_9BACI</name>
<evidence type="ECO:0000313" key="5">
    <source>
        <dbReference type="Proteomes" id="UP000321491"/>
    </source>
</evidence>
<dbReference type="InterPro" id="IPR025501">
    <property type="entry name" value="MinD_FleN"/>
</dbReference>
<dbReference type="SUPFAM" id="SSF52540">
    <property type="entry name" value="P-loop containing nucleoside triphosphate hydrolases"/>
    <property type="match status" value="1"/>
</dbReference>
<dbReference type="InterPro" id="IPR002586">
    <property type="entry name" value="CobQ/CobB/MinD/ParA_Nub-bd_dom"/>
</dbReference>
<keyword evidence="2" id="KW-0067">ATP-binding</keyword>
<accession>A0A511UV17</accession>
<dbReference type="GO" id="GO:0005829">
    <property type="term" value="C:cytosol"/>
    <property type="evidence" value="ECO:0007669"/>
    <property type="project" value="TreeGrafter"/>
</dbReference>
<reference evidence="4 5" key="1">
    <citation type="submission" date="2019-07" db="EMBL/GenBank/DDBJ databases">
        <title>Whole genome shotgun sequence of Cerasibacillus quisquiliarum NBRC 102429.</title>
        <authorList>
            <person name="Hosoyama A."/>
            <person name="Uohara A."/>
            <person name="Ohji S."/>
            <person name="Ichikawa N."/>
        </authorList>
    </citation>
    <scope>NUCLEOTIDE SEQUENCE [LARGE SCALE GENOMIC DNA]</scope>
    <source>
        <strain evidence="4 5">NBRC 102429</strain>
    </source>
</reference>
<dbReference type="PANTHER" id="PTHR43384:SF4">
    <property type="entry name" value="CELLULOSE BIOSYNTHESIS PROTEIN BCSQ-RELATED"/>
    <property type="match status" value="1"/>
</dbReference>
<dbReference type="GO" id="GO:0009898">
    <property type="term" value="C:cytoplasmic side of plasma membrane"/>
    <property type="evidence" value="ECO:0007669"/>
    <property type="project" value="TreeGrafter"/>
</dbReference>
<dbReference type="InterPro" id="IPR027417">
    <property type="entry name" value="P-loop_NTPase"/>
</dbReference>
<gene>
    <name evidence="4" type="primary">ylxH</name>
    <name evidence="4" type="ORF">CQU01_06840</name>
</gene>
<protein>
    <submittedName>
        <fullName evidence="4">Flagellum site-determining protein YlxH</fullName>
    </submittedName>
</protein>
<feature type="domain" description="CobQ/CobB/MinD/ParA nucleotide binding" evidence="3">
    <location>
        <begin position="24"/>
        <end position="239"/>
    </location>
</feature>
<evidence type="ECO:0000256" key="2">
    <source>
        <dbReference type="ARBA" id="ARBA00022840"/>
    </source>
</evidence>
<dbReference type="PIRSF" id="PIRSF003092">
    <property type="entry name" value="MinD"/>
    <property type="match status" value="1"/>
</dbReference>
<dbReference type="Pfam" id="PF01656">
    <property type="entry name" value="CbiA"/>
    <property type="match status" value="1"/>
</dbReference>
<dbReference type="GO" id="GO:0005524">
    <property type="term" value="F:ATP binding"/>
    <property type="evidence" value="ECO:0007669"/>
    <property type="project" value="UniProtKB-KW"/>
</dbReference>
<evidence type="ECO:0000256" key="1">
    <source>
        <dbReference type="ARBA" id="ARBA00022741"/>
    </source>
</evidence>
<dbReference type="InterPro" id="IPR050625">
    <property type="entry name" value="ParA/MinD_ATPase"/>
</dbReference>
<evidence type="ECO:0000259" key="3">
    <source>
        <dbReference type="Pfam" id="PF01656"/>
    </source>
</evidence>
<dbReference type="CDD" id="cd02038">
    <property type="entry name" value="FlhG-like"/>
    <property type="match status" value="1"/>
</dbReference>
<dbReference type="InterPro" id="IPR033875">
    <property type="entry name" value="FlhG"/>
</dbReference>